<keyword evidence="1" id="KW-0326">Glycosidase</keyword>
<reference evidence="2" key="1">
    <citation type="journal article" date="2022" name="Nat. Commun.">
        <title>Chromosome evolution and the genetic basis of agronomically important traits in greater yam.</title>
        <authorList>
            <person name="Bredeson J.V."/>
            <person name="Lyons J.B."/>
            <person name="Oniyinde I.O."/>
            <person name="Okereke N.R."/>
            <person name="Kolade O."/>
            <person name="Nnabue I."/>
            <person name="Nwadili C.O."/>
            <person name="Hribova E."/>
            <person name="Parker M."/>
            <person name="Nwogha J."/>
            <person name="Shu S."/>
            <person name="Carlson J."/>
            <person name="Kariba R."/>
            <person name="Muthemba S."/>
            <person name="Knop K."/>
            <person name="Barton G.J."/>
            <person name="Sherwood A.V."/>
            <person name="Lopez-Montes A."/>
            <person name="Asiedu R."/>
            <person name="Jamnadass R."/>
            <person name="Muchugi A."/>
            <person name="Goodstein D."/>
            <person name="Egesi C.N."/>
            <person name="Featherston J."/>
            <person name="Asfaw A."/>
            <person name="Simpson G.G."/>
            <person name="Dolezel J."/>
            <person name="Hendre P.S."/>
            <person name="Van Deynze A."/>
            <person name="Kumar P.L."/>
            <person name="Obidiegwu J.E."/>
            <person name="Bhattacharjee R."/>
            <person name="Rokhsar D.S."/>
        </authorList>
    </citation>
    <scope>NUCLEOTIDE SEQUENCE [LARGE SCALE GENOMIC DNA]</scope>
    <source>
        <strain evidence="2">cv. TDa95/00328</strain>
    </source>
</reference>
<comment type="caution">
    <text evidence="1">The sequence shown here is derived from an EMBL/GenBank/DDBJ whole genome shotgun (WGS) entry which is preliminary data.</text>
</comment>
<evidence type="ECO:0000313" key="2">
    <source>
        <dbReference type="Proteomes" id="UP000827976"/>
    </source>
</evidence>
<accession>A0ACB7WSM8</accession>
<keyword evidence="1" id="KW-0378">Hydrolase</keyword>
<keyword evidence="2" id="KW-1185">Reference proteome</keyword>
<organism evidence="1 2">
    <name type="scientific">Dioscorea alata</name>
    <name type="common">Purple yam</name>
    <dbReference type="NCBI Taxonomy" id="55571"/>
    <lineage>
        <taxon>Eukaryota</taxon>
        <taxon>Viridiplantae</taxon>
        <taxon>Streptophyta</taxon>
        <taxon>Embryophyta</taxon>
        <taxon>Tracheophyta</taxon>
        <taxon>Spermatophyta</taxon>
        <taxon>Magnoliopsida</taxon>
        <taxon>Liliopsida</taxon>
        <taxon>Dioscoreales</taxon>
        <taxon>Dioscoreaceae</taxon>
        <taxon>Dioscorea</taxon>
    </lineage>
</organism>
<dbReference type="Proteomes" id="UP000827976">
    <property type="component" value="Chromosome 2"/>
</dbReference>
<protein>
    <submittedName>
        <fullName evidence="1">Beta-glucosidase protein</fullName>
        <ecNumber evidence="1">3.2.1.21</ecNumber>
    </submittedName>
</protein>
<evidence type="ECO:0000313" key="1">
    <source>
        <dbReference type="EMBL" id="KAH7691086.1"/>
    </source>
</evidence>
<proteinExistence type="predicted"/>
<dbReference type="EC" id="3.2.1.21" evidence="1"/>
<name>A0ACB7WSM8_DIOAL</name>
<gene>
    <name evidence="1" type="ORF">IHE45_02G092700</name>
</gene>
<dbReference type="EMBL" id="CM037012">
    <property type="protein sequence ID" value="KAH7691086.1"/>
    <property type="molecule type" value="Genomic_DNA"/>
</dbReference>
<sequence length="510" mass="58602">MAMTLTVASSLVLFLHFISSIASIDRSQFPNSFLFGVATSSYQIEGAALEDNKGASNWDVFTHLPGKIDDGSNGDVADDHYYLYEDDVELMHSLGVNSYRFSISWSRILPRGRFGQINEFGVAFYNKLINLLLSKGIQPFVTLSHYDIPQELEDRYGAWLSSEVQRDFGYYAEICFREFGDRVKHWVTLNEANLWPKFSYMLGTYPPGRCTQPFGNCDFGDSTIEPYITAHNMILSHAIAISNYKKNYQMKQEGVIGIVLYAKWYEPFRNITADHIAAKRALTFALDWFLDPVIFGDYPPDMKAFFSSRLPAFTDLEKKMLQLKVDFIGLNHYTTIYAQDCKFSCEVATSDGNAMVITTTERNGRSIGEPTPMPYFFVVPDGLRKLVMYIKERYNNTPIYITENGYAQCSNNSVLKQALLNDTDRVEFLQSYLTSLTKAIRQGADVRGYFVWSLIDNFEWTFGYGMRFGLYHVDYSTQKRTPKFSAKWYRRFLTGPVMFHNKNLETLAFE</sequence>